<dbReference type="EMBL" id="CAJOBJ010176020">
    <property type="protein sequence ID" value="CAF4900510.1"/>
    <property type="molecule type" value="Genomic_DNA"/>
</dbReference>
<dbReference type="InterPro" id="IPR011029">
    <property type="entry name" value="DEATH-like_dom_sf"/>
</dbReference>
<feature type="non-terminal residue" evidence="2">
    <location>
        <position position="81"/>
    </location>
</feature>
<evidence type="ECO:0000313" key="3">
    <source>
        <dbReference type="Proteomes" id="UP000681720"/>
    </source>
</evidence>
<gene>
    <name evidence="2" type="ORF">GIL414_LOCUS51815</name>
</gene>
<protein>
    <recommendedName>
        <fullName evidence="1">Death domain-containing protein</fullName>
    </recommendedName>
</protein>
<dbReference type="AlphaFoldDB" id="A0A8S3CE31"/>
<feature type="non-terminal residue" evidence="2">
    <location>
        <position position="1"/>
    </location>
</feature>
<evidence type="ECO:0000259" key="1">
    <source>
        <dbReference type="PROSITE" id="PS50017"/>
    </source>
</evidence>
<sequence>EVKHWAMQIDPSMSLLNEWFMTHKADEATYGLLKVLNDIGRTDAEEIIRKAVTKAGQLIPDDMSIEIKRLPPVFISYQWGS</sequence>
<dbReference type="Proteomes" id="UP000681720">
    <property type="component" value="Unassembled WGS sequence"/>
</dbReference>
<accession>A0A8S3CE31</accession>
<dbReference type="InterPro" id="IPR000488">
    <property type="entry name" value="Death_dom"/>
</dbReference>
<comment type="caution">
    <text evidence="2">The sequence shown here is derived from an EMBL/GenBank/DDBJ whole genome shotgun (WGS) entry which is preliminary data.</text>
</comment>
<dbReference type="GO" id="GO:0007165">
    <property type="term" value="P:signal transduction"/>
    <property type="evidence" value="ECO:0007669"/>
    <property type="project" value="InterPro"/>
</dbReference>
<feature type="domain" description="Death" evidence="1">
    <location>
        <begin position="1"/>
        <end position="52"/>
    </location>
</feature>
<name>A0A8S3CE31_9BILA</name>
<organism evidence="2 3">
    <name type="scientific">Rotaria magnacalcarata</name>
    <dbReference type="NCBI Taxonomy" id="392030"/>
    <lineage>
        <taxon>Eukaryota</taxon>
        <taxon>Metazoa</taxon>
        <taxon>Spiralia</taxon>
        <taxon>Gnathifera</taxon>
        <taxon>Rotifera</taxon>
        <taxon>Eurotatoria</taxon>
        <taxon>Bdelloidea</taxon>
        <taxon>Philodinida</taxon>
        <taxon>Philodinidae</taxon>
        <taxon>Rotaria</taxon>
    </lineage>
</organism>
<evidence type="ECO:0000313" key="2">
    <source>
        <dbReference type="EMBL" id="CAF4900510.1"/>
    </source>
</evidence>
<reference evidence="2" key="1">
    <citation type="submission" date="2021-02" db="EMBL/GenBank/DDBJ databases">
        <authorList>
            <person name="Nowell W R."/>
        </authorList>
    </citation>
    <scope>NUCLEOTIDE SEQUENCE</scope>
</reference>
<dbReference type="PROSITE" id="PS50017">
    <property type="entry name" value="DEATH_DOMAIN"/>
    <property type="match status" value="1"/>
</dbReference>
<proteinExistence type="predicted"/>
<dbReference type="Pfam" id="PF00531">
    <property type="entry name" value="Death"/>
    <property type="match status" value="1"/>
</dbReference>
<dbReference type="SUPFAM" id="SSF47986">
    <property type="entry name" value="DEATH domain"/>
    <property type="match status" value="1"/>
</dbReference>
<dbReference type="Gene3D" id="1.10.533.10">
    <property type="entry name" value="Death Domain, Fas"/>
    <property type="match status" value="1"/>
</dbReference>